<dbReference type="InterPro" id="IPR049326">
    <property type="entry name" value="Rhodopsin_dom_fungi"/>
</dbReference>
<name>A0AAW0R0T3_9PEZI</name>
<dbReference type="PANTHER" id="PTHR33048">
    <property type="entry name" value="PTH11-LIKE INTEGRAL MEMBRANE PROTEIN (AFU_ORTHOLOGUE AFUA_5G11245)"/>
    <property type="match status" value="1"/>
</dbReference>
<protein>
    <recommendedName>
        <fullName evidence="7">Rhodopsin domain-containing protein</fullName>
    </recommendedName>
</protein>
<dbReference type="PANTHER" id="PTHR33048:SF42">
    <property type="entry name" value="INTEGRAL MEMBRANE PROTEIN"/>
    <property type="match status" value="1"/>
</dbReference>
<accession>A0AAW0R0T3</accession>
<feature type="transmembrane region" description="Helical" evidence="6">
    <location>
        <begin position="25"/>
        <end position="49"/>
    </location>
</feature>
<evidence type="ECO:0000256" key="6">
    <source>
        <dbReference type="SAM" id="Phobius"/>
    </source>
</evidence>
<keyword evidence="2 6" id="KW-0812">Transmembrane</keyword>
<keyword evidence="9" id="KW-1185">Reference proteome</keyword>
<dbReference type="Pfam" id="PF20684">
    <property type="entry name" value="Fung_rhodopsin"/>
    <property type="match status" value="1"/>
</dbReference>
<feature type="transmembrane region" description="Helical" evidence="6">
    <location>
        <begin position="69"/>
        <end position="93"/>
    </location>
</feature>
<evidence type="ECO:0000256" key="3">
    <source>
        <dbReference type="ARBA" id="ARBA00022989"/>
    </source>
</evidence>
<feature type="domain" description="Rhodopsin" evidence="7">
    <location>
        <begin position="2"/>
        <end position="129"/>
    </location>
</feature>
<keyword evidence="4 6" id="KW-0472">Membrane</keyword>
<evidence type="ECO:0000259" key="7">
    <source>
        <dbReference type="Pfam" id="PF20684"/>
    </source>
</evidence>
<comment type="subcellular location">
    <subcellularLocation>
        <location evidence="1">Membrane</location>
        <topology evidence="1">Multi-pass membrane protein</topology>
    </subcellularLocation>
</comment>
<reference evidence="8 9" key="1">
    <citation type="submission" date="2023-01" db="EMBL/GenBank/DDBJ databases">
        <title>Analysis of 21 Apiospora genomes using comparative genomics revels a genus with tremendous synthesis potential of carbohydrate active enzymes and secondary metabolites.</title>
        <authorList>
            <person name="Sorensen T."/>
        </authorList>
    </citation>
    <scope>NUCLEOTIDE SEQUENCE [LARGE SCALE GENOMIC DNA]</scope>
    <source>
        <strain evidence="8 9">CBS 117206</strain>
    </source>
</reference>
<evidence type="ECO:0000256" key="5">
    <source>
        <dbReference type="ARBA" id="ARBA00038359"/>
    </source>
</evidence>
<proteinExistence type="inferred from homology"/>
<dbReference type="EMBL" id="JAQQWP010000004">
    <property type="protein sequence ID" value="KAK8120844.1"/>
    <property type="molecule type" value="Genomic_DNA"/>
</dbReference>
<gene>
    <name evidence="8" type="ORF">PG999_004964</name>
</gene>
<evidence type="ECO:0000256" key="4">
    <source>
        <dbReference type="ARBA" id="ARBA00023136"/>
    </source>
</evidence>
<comment type="caution">
    <text evidence="8">The sequence shown here is derived from an EMBL/GenBank/DDBJ whole genome shotgun (WGS) entry which is preliminary data.</text>
</comment>
<evidence type="ECO:0000256" key="2">
    <source>
        <dbReference type="ARBA" id="ARBA00022692"/>
    </source>
</evidence>
<feature type="transmembrane region" description="Helical" evidence="6">
    <location>
        <begin position="105"/>
        <end position="126"/>
    </location>
</feature>
<evidence type="ECO:0000313" key="9">
    <source>
        <dbReference type="Proteomes" id="UP001392437"/>
    </source>
</evidence>
<comment type="similarity">
    <text evidence="5">Belongs to the SAT4 family.</text>
</comment>
<keyword evidence="3 6" id="KW-1133">Transmembrane helix</keyword>
<dbReference type="AlphaFoldDB" id="A0AAW0R0T3"/>
<dbReference type="InterPro" id="IPR052337">
    <property type="entry name" value="SAT4-like"/>
</dbReference>
<evidence type="ECO:0000256" key="1">
    <source>
        <dbReference type="ARBA" id="ARBA00004141"/>
    </source>
</evidence>
<dbReference type="GO" id="GO:0016020">
    <property type="term" value="C:membrane"/>
    <property type="evidence" value="ECO:0007669"/>
    <property type="project" value="UniProtKB-SubCell"/>
</dbReference>
<dbReference type="Proteomes" id="UP001392437">
    <property type="component" value="Unassembled WGS sequence"/>
</dbReference>
<evidence type="ECO:0000313" key="8">
    <source>
        <dbReference type="EMBL" id="KAK8120844.1"/>
    </source>
</evidence>
<organism evidence="8 9">
    <name type="scientific">Apiospora kogelbergensis</name>
    <dbReference type="NCBI Taxonomy" id="1337665"/>
    <lineage>
        <taxon>Eukaryota</taxon>
        <taxon>Fungi</taxon>
        <taxon>Dikarya</taxon>
        <taxon>Ascomycota</taxon>
        <taxon>Pezizomycotina</taxon>
        <taxon>Sordariomycetes</taxon>
        <taxon>Xylariomycetidae</taxon>
        <taxon>Amphisphaeriales</taxon>
        <taxon>Apiosporaceae</taxon>
        <taxon>Apiospora</taxon>
    </lineage>
</organism>
<sequence length="143" mass="15790">MVALSLTKTSFAVTLIHITRAWQRYIIWFIISSISAVFIVHTVLLWRPFCNSETPMDLPVSCWDAKHAVVLNVFSSLYSSAADFVLALLPWRVLMGLQMKRSEKISLAVGMSFGAIAGITGVAKAIRSITTLAFDAPDCKKLI</sequence>